<reference evidence="4 5" key="1">
    <citation type="submission" date="2024-03" db="EMBL/GenBank/DDBJ databases">
        <authorList>
            <person name="Gkanogiannis A."/>
            <person name="Becerra Lopez-Lavalle L."/>
        </authorList>
    </citation>
    <scope>NUCLEOTIDE SEQUENCE [LARGE SCALE GENOMIC DNA]</scope>
</reference>
<dbReference type="PANTHER" id="PTHR47933">
    <property type="entry name" value="PENTATRICOPEPTIDE REPEAT-CONTAINING PROTEIN 1, MITOCHONDRIAL"/>
    <property type="match status" value="1"/>
</dbReference>
<evidence type="ECO:0000313" key="5">
    <source>
        <dbReference type="Proteomes" id="UP001642487"/>
    </source>
</evidence>
<feature type="repeat" description="PPR" evidence="3">
    <location>
        <begin position="295"/>
        <end position="329"/>
    </location>
</feature>
<feature type="repeat" description="PPR" evidence="3">
    <location>
        <begin position="224"/>
        <end position="258"/>
    </location>
</feature>
<dbReference type="EMBL" id="OZ021741">
    <property type="protein sequence ID" value="CAK9325291.1"/>
    <property type="molecule type" value="Genomic_DNA"/>
</dbReference>
<feature type="repeat" description="PPR" evidence="3">
    <location>
        <begin position="435"/>
        <end position="469"/>
    </location>
</feature>
<name>A0ABP0YY60_9ROSI</name>
<dbReference type="NCBIfam" id="TIGR00756">
    <property type="entry name" value="PPR"/>
    <property type="match status" value="6"/>
</dbReference>
<dbReference type="Pfam" id="PF13041">
    <property type="entry name" value="PPR_2"/>
    <property type="match status" value="3"/>
</dbReference>
<keyword evidence="5" id="KW-1185">Reference proteome</keyword>
<dbReference type="InterPro" id="IPR002885">
    <property type="entry name" value="PPR_rpt"/>
</dbReference>
<dbReference type="Pfam" id="PF12854">
    <property type="entry name" value="PPR_1"/>
    <property type="match status" value="1"/>
</dbReference>
<keyword evidence="2" id="KW-0677">Repeat</keyword>
<accession>A0ABP0YY60</accession>
<gene>
    <name evidence="4" type="ORF">CITCOLO1_LOCUS17551</name>
</gene>
<dbReference type="Pfam" id="PF01535">
    <property type="entry name" value="PPR"/>
    <property type="match status" value="2"/>
</dbReference>
<evidence type="ECO:0000256" key="2">
    <source>
        <dbReference type="ARBA" id="ARBA00022737"/>
    </source>
</evidence>
<feature type="repeat" description="PPR" evidence="3">
    <location>
        <begin position="330"/>
        <end position="364"/>
    </location>
</feature>
<evidence type="ECO:0000256" key="1">
    <source>
        <dbReference type="ARBA" id="ARBA00007626"/>
    </source>
</evidence>
<dbReference type="InterPro" id="IPR051240">
    <property type="entry name" value="Mito_RNA-Proc/Resp"/>
</dbReference>
<feature type="repeat" description="PPR" evidence="3">
    <location>
        <begin position="365"/>
        <end position="399"/>
    </location>
</feature>
<comment type="similarity">
    <text evidence="1">Belongs to the PPR family. P subfamily.</text>
</comment>
<dbReference type="Gene3D" id="1.25.40.10">
    <property type="entry name" value="Tetratricopeptide repeat domain"/>
    <property type="match status" value="4"/>
</dbReference>
<dbReference type="PANTHER" id="PTHR47933:SF24">
    <property type="entry name" value="OS05G0207200 PROTEIN"/>
    <property type="match status" value="1"/>
</dbReference>
<sequence length="532" mass="60218">MRKPPKTIGREETSFALSLIVSFGYSNGDSVPFQLSQPLTVPLRYFYPNSLCSQSMNDKSRHSTGQRKTNCIQMKTHKPISPFRLSSLLRLQKDPKLAFQLFLNPNPSSSKPPKPFRYSLLSYDLIISKLGRAKMFDEMEEILHQLKQETRFAPHEVIFCNVISFYGRARLPDRAFQVFDKIPSFRCKRTVKSANSLLDALLKCREFEKMAEVFVGIGNYGSPDACTFNILIHAACLCGDLDAAWDVFDEMQKRGVKPNVVTFGTMIYGLSLNFKLKEALRLKEDMVRVYMISPNASIYATLIKGLCGVGELNWAFKLKEEMVTNKVKLDSAIYSTLISALFKHGRKEEVSDILGEMEENGCKPDTVTYNAMINGHCQENDLESAQRLLDEMMAKGCKPDVISFNTIIRGLCKEGKWDKAKDLLEDMPRRGCPPDVVSYRILFDGLCEMLQLKEATSILDEMIFKGHVPRTESINKLVDRLCQGCNMELLWMVLKSLGRGNGMTVDTWARVVAFVCKEKLSEASNLIDSLIS</sequence>
<dbReference type="PROSITE" id="PS51375">
    <property type="entry name" value="PPR"/>
    <property type="match status" value="6"/>
</dbReference>
<dbReference type="InterPro" id="IPR011990">
    <property type="entry name" value="TPR-like_helical_dom_sf"/>
</dbReference>
<organism evidence="4 5">
    <name type="scientific">Citrullus colocynthis</name>
    <name type="common">colocynth</name>
    <dbReference type="NCBI Taxonomy" id="252529"/>
    <lineage>
        <taxon>Eukaryota</taxon>
        <taxon>Viridiplantae</taxon>
        <taxon>Streptophyta</taxon>
        <taxon>Embryophyta</taxon>
        <taxon>Tracheophyta</taxon>
        <taxon>Spermatophyta</taxon>
        <taxon>Magnoliopsida</taxon>
        <taxon>eudicotyledons</taxon>
        <taxon>Gunneridae</taxon>
        <taxon>Pentapetalae</taxon>
        <taxon>rosids</taxon>
        <taxon>fabids</taxon>
        <taxon>Cucurbitales</taxon>
        <taxon>Cucurbitaceae</taxon>
        <taxon>Benincaseae</taxon>
        <taxon>Citrullus</taxon>
    </lineage>
</organism>
<evidence type="ECO:0008006" key="6">
    <source>
        <dbReference type="Google" id="ProtNLM"/>
    </source>
</evidence>
<evidence type="ECO:0000256" key="3">
    <source>
        <dbReference type="PROSITE-ProRule" id="PRU00708"/>
    </source>
</evidence>
<evidence type="ECO:0000313" key="4">
    <source>
        <dbReference type="EMBL" id="CAK9325291.1"/>
    </source>
</evidence>
<feature type="repeat" description="PPR" evidence="3">
    <location>
        <begin position="400"/>
        <end position="434"/>
    </location>
</feature>
<protein>
    <recommendedName>
        <fullName evidence="6">Pentatricopeptide repeat-containing protein</fullName>
    </recommendedName>
</protein>
<proteinExistence type="inferred from homology"/>
<dbReference type="Proteomes" id="UP001642487">
    <property type="component" value="Chromosome 7"/>
</dbReference>